<dbReference type="AlphaFoldDB" id="A0A1F5G765"/>
<keyword evidence="1" id="KW-0812">Transmembrane</keyword>
<protein>
    <submittedName>
        <fullName evidence="2">Uncharacterized protein</fullName>
    </submittedName>
</protein>
<organism evidence="2 3">
    <name type="scientific">Candidatus Curtissbacteria bacterium RIFCSPHIGHO2_01_FULL_41_11</name>
    <dbReference type="NCBI Taxonomy" id="1797711"/>
    <lineage>
        <taxon>Bacteria</taxon>
        <taxon>Candidatus Curtissiibacteriota</taxon>
    </lineage>
</organism>
<dbReference type="EMBL" id="MFAZ01000010">
    <property type="protein sequence ID" value="OGD87681.1"/>
    <property type="molecule type" value="Genomic_DNA"/>
</dbReference>
<dbReference type="Proteomes" id="UP000179102">
    <property type="component" value="Unassembled WGS sequence"/>
</dbReference>
<comment type="caution">
    <text evidence="2">The sequence shown here is derived from an EMBL/GenBank/DDBJ whole genome shotgun (WGS) entry which is preliminary data.</text>
</comment>
<dbReference type="Pfam" id="PF18926">
    <property type="entry name" value="DUF5676"/>
    <property type="match status" value="1"/>
</dbReference>
<evidence type="ECO:0000313" key="2">
    <source>
        <dbReference type="EMBL" id="OGD87681.1"/>
    </source>
</evidence>
<gene>
    <name evidence="2" type="ORF">A2870_03145</name>
</gene>
<keyword evidence="1" id="KW-1133">Transmembrane helix</keyword>
<dbReference type="InterPro" id="IPR044020">
    <property type="entry name" value="DUF5676"/>
</dbReference>
<accession>A0A1F5G765</accession>
<feature type="transmembrane region" description="Helical" evidence="1">
    <location>
        <begin position="12"/>
        <end position="35"/>
    </location>
</feature>
<dbReference type="STRING" id="1797711.A2870_03145"/>
<name>A0A1F5G765_9BACT</name>
<evidence type="ECO:0000313" key="3">
    <source>
        <dbReference type="Proteomes" id="UP000179102"/>
    </source>
</evidence>
<feature type="transmembrane region" description="Helical" evidence="1">
    <location>
        <begin position="55"/>
        <end position="79"/>
    </location>
</feature>
<sequence>MHKPVALANAATIVGLGIYVACRVLTLVAPGLVFAVGRSWFHAIELESVQSATPIGIGTFLLGAITLSALIWITFYAFAQVYNRLAK</sequence>
<keyword evidence="1" id="KW-0472">Membrane</keyword>
<reference evidence="2 3" key="1">
    <citation type="journal article" date="2016" name="Nat. Commun.">
        <title>Thousands of microbial genomes shed light on interconnected biogeochemical processes in an aquifer system.</title>
        <authorList>
            <person name="Anantharaman K."/>
            <person name="Brown C.T."/>
            <person name="Hug L.A."/>
            <person name="Sharon I."/>
            <person name="Castelle C.J."/>
            <person name="Probst A.J."/>
            <person name="Thomas B.C."/>
            <person name="Singh A."/>
            <person name="Wilkins M.J."/>
            <person name="Karaoz U."/>
            <person name="Brodie E.L."/>
            <person name="Williams K.H."/>
            <person name="Hubbard S.S."/>
            <person name="Banfield J.F."/>
        </authorList>
    </citation>
    <scope>NUCLEOTIDE SEQUENCE [LARGE SCALE GENOMIC DNA]</scope>
</reference>
<proteinExistence type="predicted"/>
<evidence type="ECO:0000256" key="1">
    <source>
        <dbReference type="SAM" id="Phobius"/>
    </source>
</evidence>